<accession>A0A6M9PB49</accession>
<protein>
    <recommendedName>
        <fullName evidence="1">Rap1a immunity protein domain-containing protein</fullName>
    </recommendedName>
</protein>
<dbReference type="KEGG" id="pard:DN92_01960"/>
<proteinExistence type="predicted"/>
<gene>
    <name evidence="2" type="ORF">DN92_01960</name>
</gene>
<reference evidence="2 3" key="1">
    <citation type="submission" date="2018-04" db="EMBL/GenBank/DDBJ databases">
        <title>Polynucleobacter sp. UK-Long2-W17 genome.</title>
        <authorList>
            <person name="Hahn M.W."/>
        </authorList>
    </citation>
    <scope>NUCLEOTIDE SEQUENCE [LARGE SCALE GENOMIC DNA]</scope>
    <source>
        <strain evidence="2 3">UK-Long2-W17</strain>
    </source>
</reference>
<name>A0A6M9PB49_9BURK</name>
<keyword evidence="3" id="KW-1185">Reference proteome</keyword>
<dbReference type="EMBL" id="CP028940">
    <property type="protein sequence ID" value="QKM59900.1"/>
    <property type="molecule type" value="Genomic_DNA"/>
</dbReference>
<evidence type="ECO:0000313" key="2">
    <source>
        <dbReference type="EMBL" id="QKM59900.1"/>
    </source>
</evidence>
<evidence type="ECO:0000313" key="3">
    <source>
        <dbReference type="Proteomes" id="UP000501090"/>
    </source>
</evidence>
<dbReference type="Gene3D" id="1.10.890.40">
    <property type="match status" value="1"/>
</dbReference>
<dbReference type="InterPro" id="IPR041238">
    <property type="entry name" value="Rap1a"/>
</dbReference>
<evidence type="ECO:0000259" key="1">
    <source>
        <dbReference type="Pfam" id="PF18602"/>
    </source>
</evidence>
<organism evidence="2 3">
    <name type="scientific">Polynucleobacter arcticus</name>
    <dbReference type="NCBI Taxonomy" id="1743165"/>
    <lineage>
        <taxon>Bacteria</taxon>
        <taxon>Pseudomonadati</taxon>
        <taxon>Pseudomonadota</taxon>
        <taxon>Betaproteobacteria</taxon>
        <taxon>Burkholderiales</taxon>
        <taxon>Burkholderiaceae</taxon>
        <taxon>Polynucleobacter</taxon>
    </lineage>
</organism>
<dbReference type="Proteomes" id="UP000501090">
    <property type="component" value="Chromosome"/>
</dbReference>
<feature type="domain" description="Rap1a immunity protein" evidence="1">
    <location>
        <begin position="50"/>
        <end position="138"/>
    </location>
</feature>
<dbReference type="AlphaFoldDB" id="A0A6M9PB49"/>
<sequence>MPLSLIDWILISLNWKEKVLMKKLSIVVASLLMSAGVVVAATGSPMAISTSELVGVCSDQSSPAPQTYCDIYGQGVFDSYLVTRYPQRAPDFVCVTQPAPSRREVMGQFVDWVKANPVYNTAPAADTLLRFLAVRFPCNASSMSPANAVNKIVR</sequence>
<dbReference type="Pfam" id="PF18602">
    <property type="entry name" value="Rap1a"/>
    <property type="match status" value="1"/>
</dbReference>